<protein>
    <submittedName>
        <fullName evidence="1">DUF4270 domain-containing protein</fullName>
    </submittedName>
</protein>
<sequence>MSFFKKTGTLNTWQHLATLAILTTVATAGCTKKDIQYGGQFVDGQYTQIIQLDSLTPTLSTVYTDSFATADLGTALLGYISDTAVGDLTMSSYFELAPPSYSGTATTYDNATLDSVCLVMRLDSGKYAGDTTLPFQVGIYQLKEQITPGTDETLYNHDSFLAETTPLATGSKILRPDLPGTADSMSIRMSDNFGQQLLDLLIQKNIAIQSVNQFLPYFKGLKIAPTSQNKIAYGFKDSIELRVYYKTPGLPEATQHTAVFSLNDATHQFNHIDINRKGSLAAAGISLTNPVISSGSSGHNALLQSLAGYMIKIQFPSIGSLVQRAGFLQIIAAKLYLQPTDQGTLRQFALPTTLNLFTTDLNNGFGSQLTDNSGSALSGNLVIDYQNTSGLGTYYSFDITSYLSTLMRDNTAGSLKKGLLLTGPYANRYDSFNRLQLGDASAAKGKATLKIQYLSVQ</sequence>
<dbReference type="EMBL" id="CP042434">
    <property type="protein sequence ID" value="QEC71462.1"/>
    <property type="molecule type" value="Genomic_DNA"/>
</dbReference>
<dbReference type="Proteomes" id="UP000321291">
    <property type="component" value="Chromosome"/>
</dbReference>
<dbReference type="RefSeq" id="WP_146780840.1">
    <property type="nucleotide sequence ID" value="NZ_CP042434.1"/>
</dbReference>
<dbReference type="InterPro" id="IPR025366">
    <property type="entry name" value="DUF4270"/>
</dbReference>
<organism evidence="1 2">
    <name type="scientific">Arachidicoccus ginsenosidivorans</name>
    <dbReference type="NCBI Taxonomy" id="496057"/>
    <lineage>
        <taxon>Bacteria</taxon>
        <taxon>Pseudomonadati</taxon>
        <taxon>Bacteroidota</taxon>
        <taxon>Chitinophagia</taxon>
        <taxon>Chitinophagales</taxon>
        <taxon>Chitinophagaceae</taxon>
        <taxon>Arachidicoccus</taxon>
    </lineage>
</organism>
<dbReference type="OrthoDB" id="1092930at2"/>
<dbReference type="AlphaFoldDB" id="A0A5B8VKH0"/>
<evidence type="ECO:0000313" key="2">
    <source>
        <dbReference type="Proteomes" id="UP000321291"/>
    </source>
</evidence>
<accession>A0A5B8VKH0</accession>
<name>A0A5B8VKH0_9BACT</name>
<evidence type="ECO:0000313" key="1">
    <source>
        <dbReference type="EMBL" id="QEC71462.1"/>
    </source>
</evidence>
<dbReference type="KEGG" id="agi:FSB73_07050"/>
<proteinExistence type="predicted"/>
<dbReference type="PROSITE" id="PS51257">
    <property type="entry name" value="PROKAR_LIPOPROTEIN"/>
    <property type="match status" value="1"/>
</dbReference>
<keyword evidence="2" id="KW-1185">Reference proteome</keyword>
<dbReference type="Pfam" id="PF14092">
    <property type="entry name" value="DUF4270"/>
    <property type="match status" value="1"/>
</dbReference>
<gene>
    <name evidence="1" type="ORF">FSB73_07050</name>
</gene>
<reference evidence="1 2" key="1">
    <citation type="journal article" date="2017" name="Int. J. Syst. Evol. Microbiol.">
        <title>Arachidicoccus ginsenosidivorans sp. nov., with ginsenoside-converting activity isolated from ginseng cultivating soil.</title>
        <authorList>
            <person name="Siddiqi M.Z."/>
            <person name="Aslam Z."/>
            <person name="Im W.T."/>
        </authorList>
    </citation>
    <scope>NUCLEOTIDE SEQUENCE [LARGE SCALE GENOMIC DNA]</scope>
    <source>
        <strain evidence="1 2">Gsoil 809</strain>
    </source>
</reference>